<reference evidence="1" key="1">
    <citation type="submission" date="2022-08" db="UniProtKB">
        <authorList>
            <consortium name="EnsemblMetazoa"/>
        </authorList>
    </citation>
    <scope>IDENTIFICATION</scope>
    <source>
        <strain evidence="1">Israel</strain>
    </source>
</reference>
<dbReference type="AlphaFoldDB" id="A0A1B0DAF2"/>
<keyword evidence="2" id="KW-1185">Reference proteome</keyword>
<dbReference type="VEuPathDB" id="VectorBase:PPAI004657"/>
<dbReference type="EnsemblMetazoa" id="PPAI004657-RA">
    <property type="protein sequence ID" value="PPAI004657-PA"/>
    <property type="gene ID" value="PPAI004657"/>
</dbReference>
<accession>A0A1B0DAF2</accession>
<evidence type="ECO:0000313" key="2">
    <source>
        <dbReference type="Proteomes" id="UP000092462"/>
    </source>
</evidence>
<proteinExistence type="predicted"/>
<name>A0A1B0DAF2_PHLPP</name>
<dbReference type="Proteomes" id="UP000092462">
    <property type="component" value="Unassembled WGS sequence"/>
</dbReference>
<sequence>MPPLPKSVFCWLGIFTWSWHFIFHHWSCLSRHRHWCYSWNILICSESRRDVRRLHWSFSYLTLPIRSQHLLLYS</sequence>
<dbReference type="EMBL" id="AJVK01029050">
    <property type="status" value="NOT_ANNOTATED_CDS"/>
    <property type="molecule type" value="Genomic_DNA"/>
</dbReference>
<protein>
    <submittedName>
        <fullName evidence="1">Uncharacterized protein</fullName>
    </submittedName>
</protein>
<evidence type="ECO:0000313" key="1">
    <source>
        <dbReference type="EnsemblMetazoa" id="PPAI004657-PA"/>
    </source>
</evidence>
<organism evidence="1 2">
    <name type="scientific">Phlebotomus papatasi</name>
    <name type="common">Sandfly</name>
    <dbReference type="NCBI Taxonomy" id="29031"/>
    <lineage>
        <taxon>Eukaryota</taxon>
        <taxon>Metazoa</taxon>
        <taxon>Ecdysozoa</taxon>
        <taxon>Arthropoda</taxon>
        <taxon>Hexapoda</taxon>
        <taxon>Insecta</taxon>
        <taxon>Pterygota</taxon>
        <taxon>Neoptera</taxon>
        <taxon>Endopterygota</taxon>
        <taxon>Diptera</taxon>
        <taxon>Nematocera</taxon>
        <taxon>Psychodoidea</taxon>
        <taxon>Psychodidae</taxon>
        <taxon>Phlebotomus</taxon>
        <taxon>Phlebotomus</taxon>
    </lineage>
</organism>